<dbReference type="RefSeq" id="XP_041135541.1">
    <property type="nucleotide sequence ID" value="XM_041282765.1"/>
</dbReference>
<feature type="active site" description="Proton donor/acceptor" evidence="2">
    <location>
        <position position="97"/>
    </location>
</feature>
<dbReference type="SMART" id="SM00855">
    <property type="entry name" value="PGAM"/>
    <property type="match status" value="1"/>
</dbReference>
<gene>
    <name evidence="4" type="ORF">BRETT_004269</name>
</gene>
<feature type="active site" description="Tele-phosphohistidine intermediate" evidence="2">
    <location>
        <position position="22"/>
    </location>
</feature>
<sequence length="229" mass="26490">MTADTEWINTRDDIIRIFVVRHGQTEWNITRRMQGHHDIPLNETGKKQAALLGKELRGYNFDFVITSDLTRCLQTLGNVLGKKLEDANLKKTKNFRERYMGDVEGMYIDDARKKYGASFRDRGETKEELISRLSKEWNNLLEESKEKDYKNVLMCAHGGVITNFFRYLVAEKHYKLTPGLKYEDIKVPYNTSLTIVDVNRNDLSDATIRVWASTKHLGGVRSVADQQLV</sequence>
<keyword evidence="1" id="KW-0378">Hydrolase</keyword>
<accession>A0A871R5N6</accession>
<dbReference type="InterPro" id="IPR001345">
    <property type="entry name" value="PG/BPGM_mutase_AS"/>
</dbReference>
<proteinExistence type="predicted"/>
<dbReference type="GO" id="GO:0043456">
    <property type="term" value="P:regulation of pentose-phosphate shunt"/>
    <property type="evidence" value="ECO:0007669"/>
    <property type="project" value="TreeGrafter"/>
</dbReference>
<evidence type="ECO:0000313" key="5">
    <source>
        <dbReference type="Proteomes" id="UP000663131"/>
    </source>
</evidence>
<dbReference type="InterPro" id="IPR029033">
    <property type="entry name" value="His_PPase_superfam"/>
</dbReference>
<evidence type="ECO:0000256" key="1">
    <source>
        <dbReference type="ARBA" id="ARBA00022801"/>
    </source>
</evidence>
<reference evidence="4" key="2">
    <citation type="journal article" name="BMC Genomics">
        <title>New genome assemblies reveal patterns of domestication and adaptation across Brettanomyces (Dekkera) species.</title>
        <authorList>
            <person name="Roach M.J."/>
            <person name="Borneman A.R."/>
        </authorList>
    </citation>
    <scope>NUCLEOTIDE SEQUENCE</scope>
    <source>
        <strain evidence="4">UCD 2041</strain>
    </source>
</reference>
<dbReference type="PROSITE" id="PS00175">
    <property type="entry name" value="PG_MUTASE"/>
    <property type="match status" value="1"/>
</dbReference>
<dbReference type="Gene3D" id="3.40.50.1240">
    <property type="entry name" value="Phosphoglycerate mutase-like"/>
    <property type="match status" value="1"/>
</dbReference>
<dbReference type="GO" id="GO:0045820">
    <property type="term" value="P:negative regulation of glycolytic process"/>
    <property type="evidence" value="ECO:0007669"/>
    <property type="project" value="TreeGrafter"/>
</dbReference>
<evidence type="ECO:0000313" key="4">
    <source>
        <dbReference type="EMBL" id="QOU19048.1"/>
    </source>
</evidence>
<dbReference type="GO" id="GO:0004331">
    <property type="term" value="F:fructose-2,6-bisphosphate 2-phosphatase activity"/>
    <property type="evidence" value="ECO:0007669"/>
    <property type="project" value="TreeGrafter"/>
</dbReference>
<dbReference type="KEGG" id="bbrx:BRETT_004269"/>
<dbReference type="PANTHER" id="PTHR46517">
    <property type="entry name" value="FRUCTOSE-2,6-BISPHOSPHATASE TIGAR"/>
    <property type="match status" value="1"/>
</dbReference>
<name>A0A871R5N6_DEKBR</name>
<dbReference type="OrthoDB" id="354304at2759"/>
<dbReference type="EMBL" id="CP063133">
    <property type="protein sequence ID" value="QOU19048.1"/>
    <property type="molecule type" value="Genomic_DNA"/>
</dbReference>
<evidence type="ECO:0000256" key="3">
    <source>
        <dbReference type="PIRSR" id="PIRSR613078-2"/>
    </source>
</evidence>
<dbReference type="AlphaFoldDB" id="A0A871R5N6"/>
<dbReference type="Proteomes" id="UP000663131">
    <property type="component" value="Chromosome 5"/>
</dbReference>
<dbReference type="InterPro" id="IPR051695">
    <property type="entry name" value="Phosphoglycerate_Mutase"/>
</dbReference>
<feature type="binding site" evidence="3">
    <location>
        <begin position="21"/>
        <end position="28"/>
    </location>
    <ligand>
        <name>substrate</name>
    </ligand>
</feature>
<dbReference type="GeneID" id="64576192"/>
<protein>
    <recommendedName>
        <fullName evidence="6">Phosphoglycerate mutase</fullName>
    </recommendedName>
</protein>
<dbReference type="InterPro" id="IPR013078">
    <property type="entry name" value="His_Pase_superF_clade-1"/>
</dbReference>
<evidence type="ECO:0000256" key="2">
    <source>
        <dbReference type="PIRSR" id="PIRSR613078-1"/>
    </source>
</evidence>
<reference evidence="4" key="1">
    <citation type="submission" date="2020-10" db="EMBL/GenBank/DDBJ databases">
        <authorList>
            <person name="Palmer J.M."/>
        </authorList>
    </citation>
    <scope>NUCLEOTIDE SEQUENCE</scope>
    <source>
        <strain evidence="4">UCD 2041</strain>
    </source>
</reference>
<organism evidence="4 5">
    <name type="scientific">Dekkera bruxellensis</name>
    <name type="common">Brettanomyces custersii</name>
    <dbReference type="NCBI Taxonomy" id="5007"/>
    <lineage>
        <taxon>Eukaryota</taxon>
        <taxon>Fungi</taxon>
        <taxon>Dikarya</taxon>
        <taxon>Ascomycota</taxon>
        <taxon>Saccharomycotina</taxon>
        <taxon>Pichiomycetes</taxon>
        <taxon>Pichiales</taxon>
        <taxon>Pichiaceae</taxon>
        <taxon>Brettanomyces</taxon>
    </lineage>
</organism>
<feature type="binding site" evidence="3">
    <location>
        <position position="71"/>
    </location>
    <ligand>
        <name>substrate</name>
    </ligand>
</feature>
<dbReference type="PANTHER" id="PTHR46517:SF1">
    <property type="entry name" value="FRUCTOSE-2,6-BISPHOSPHATASE TIGAR"/>
    <property type="match status" value="1"/>
</dbReference>
<dbReference type="CDD" id="cd07067">
    <property type="entry name" value="HP_PGM_like"/>
    <property type="match status" value="1"/>
</dbReference>
<dbReference type="SUPFAM" id="SSF53254">
    <property type="entry name" value="Phosphoglycerate mutase-like"/>
    <property type="match status" value="1"/>
</dbReference>
<dbReference type="GO" id="GO:0005829">
    <property type="term" value="C:cytosol"/>
    <property type="evidence" value="ECO:0007669"/>
    <property type="project" value="TreeGrafter"/>
</dbReference>
<evidence type="ECO:0008006" key="6">
    <source>
        <dbReference type="Google" id="ProtNLM"/>
    </source>
</evidence>
<dbReference type="Pfam" id="PF00300">
    <property type="entry name" value="His_Phos_1"/>
    <property type="match status" value="1"/>
</dbReference>